<evidence type="ECO:0000313" key="2">
    <source>
        <dbReference type="EMBL" id="CAH2394770.1"/>
    </source>
</evidence>
<reference evidence="2" key="1">
    <citation type="submission" date="2022-03" db="EMBL/GenBank/DDBJ databases">
        <authorList>
            <person name="Brunel B."/>
        </authorList>
    </citation>
    <scope>NUCLEOTIDE SEQUENCE</scope>
    <source>
        <strain evidence="2">STM4922sample</strain>
    </source>
</reference>
<dbReference type="InterPro" id="IPR023214">
    <property type="entry name" value="HAD_sf"/>
</dbReference>
<keyword evidence="3" id="KW-1185">Reference proteome</keyword>
<dbReference type="PANTHER" id="PTHR31284:SF10">
    <property type="entry name" value="ACID PHOSPHATASE-LIKE PROTEIN"/>
    <property type="match status" value="1"/>
</dbReference>
<dbReference type="InterPro" id="IPR036412">
    <property type="entry name" value="HAD-like_sf"/>
</dbReference>
<dbReference type="EMBL" id="CAKXZS010000003">
    <property type="protein sequence ID" value="CAH2394770.1"/>
    <property type="molecule type" value="Genomic_DNA"/>
</dbReference>
<organism evidence="2 3">
    <name type="scientific">Mesorhizobium ventifaucium</name>
    <dbReference type="NCBI Taxonomy" id="666020"/>
    <lineage>
        <taxon>Bacteria</taxon>
        <taxon>Pseudomonadati</taxon>
        <taxon>Pseudomonadota</taxon>
        <taxon>Alphaproteobacteria</taxon>
        <taxon>Hyphomicrobiales</taxon>
        <taxon>Phyllobacteriaceae</taxon>
        <taxon>Mesorhizobium</taxon>
    </lineage>
</organism>
<dbReference type="Pfam" id="PF03767">
    <property type="entry name" value="Acid_phosphat_B"/>
    <property type="match status" value="1"/>
</dbReference>
<comment type="caution">
    <text evidence="2">The sequence shown here is derived from an EMBL/GenBank/DDBJ whole genome shotgun (WGS) entry which is preliminary data.</text>
</comment>
<dbReference type="PANTHER" id="PTHR31284">
    <property type="entry name" value="ACID PHOSPHATASE-LIKE PROTEIN"/>
    <property type="match status" value="1"/>
</dbReference>
<dbReference type="RefSeq" id="WP_254023116.1">
    <property type="nucleotide sequence ID" value="NZ_CAKXZS010000003.1"/>
</dbReference>
<dbReference type="Proteomes" id="UP001152604">
    <property type="component" value="Unassembled WGS sequence"/>
</dbReference>
<evidence type="ECO:0000313" key="3">
    <source>
        <dbReference type="Proteomes" id="UP001152604"/>
    </source>
</evidence>
<name>A0ABM9DE39_9HYPH</name>
<accession>A0ABM9DE39</accession>
<protein>
    <submittedName>
        <fullName evidence="2">Acid phosphatase</fullName>
    </submittedName>
</protein>
<dbReference type="InterPro" id="IPR005519">
    <property type="entry name" value="Acid_phosphat_B-like"/>
</dbReference>
<proteinExistence type="predicted"/>
<sequence length="261" mass="27902">MPGLTEDFSRPQGLVMQTISWNGFARGAAVGAIVLTIGTNVPGSARADGSLLLTSPSQPANVGDAMLAAAAYHDSGAYDRDVAAVAKQAGDWVVKRAKEVPRPALVLDIDETALANWEVITRDNFGRPIGGACDIAIDGPCGWAAWDQLAKDPAIDPVLEVFRQARTAKVAVFFITGRPEDQRHATEQNLQSAGYAGYEQLYMVQPGAKYGSAADFKAPIRAEIEKAGYTIIANVGDQPSDLFGGHAEKLFLLPNPFYRVR</sequence>
<dbReference type="Gene3D" id="3.40.50.1000">
    <property type="entry name" value="HAD superfamily/HAD-like"/>
    <property type="match status" value="1"/>
</dbReference>
<evidence type="ECO:0000256" key="1">
    <source>
        <dbReference type="ARBA" id="ARBA00022729"/>
    </source>
</evidence>
<keyword evidence="1" id="KW-0732">Signal</keyword>
<gene>
    <name evidence="2" type="ORF">MES4922_110214</name>
</gene>
<dbReference type="SUPFAM" id="SSF56784">
    <property type="entry name" value="HAD-like"/>
    <property type="match status" value="1"/>
</dbReference>